<feature type="domain" description="DUF1279" evidence="3">
    <location>
        <begin position="179"/>
        <end position="301"/>
    </location>
</feature>
<reference evidence="4 5" key="1">
    <citation type="journal article" date="2018" name="Mol. Biol. Evol.">
        <title>Broad Genomic Sampling Reveals a Smut Pathogenic Ancestry of the Fungal Clade Ustilaginomycotina.</title>
        <authorList>
            <person name="Kijpornyongpan T."/>
            <person name="Mondo S.J."/>
            <person name="Barry K."/>
            <person name="Sandor L."/>
            <person name="Lee J."/>
            <person name="Lipzen A."/>
            <person name="Pangilinan J."/>
            <person name="LaButti K."/>
            <person name="Hainaut M."/>
            <person name="Henrissat B."/>
            <person name="Grigoriev I.V."/>
            <person name="Spatafora J.W."/>
            <person name="Aime M.C."/>
        </authorList>
    </citation>
    <scope>NUCLEOTIDE SEQUENCE [LARGE SCALE GENOMIC DNA]</scope>
    <source>
        <strain evidence="4 5">MCA 3645</strain>
    </source>
</reference>
<feature type="region of interest" description="Disordered" evidence="1">
    <location>
        <begin position="232"/>
        <end position="264"/>
    </location>
</feature>
<dbReference type="InterPro" id="IPR045866">
    <property type="entry name" value="FAM210A/B-like"/>
</dbReference>
<dbReference type="InterPro" id="IPR009688">
    <property type="entry name" value="FAM210A/B-like_dom"/>
</dbReference>
<dbReference type="PANTHER" id="PTHR21377:SF0">
    <property type="entry name" value="PROTEIN FAM210B, MITOCHONDRIAL"/>
    <property type="match status" value="1"/>
</dbReference>
<dbReference type="EMBL" id="KZ819195">
    <property type="protein sequence ID" value="PWY99451.1"/>
    <property type="molecule type" value="Genomic_DNA"/>
</dbReference>
<dbReference type="Proteomes" id="UP000246740">
    <property type="component" value="Unassembled WGS sequence"/>
</dbReference>
<keyword evidence="2" id="KW-0732">Signal</keyword>
<keyword evidence="5" id="KW-1185">Reference proteome</keyword>
<gene>
    <name evidence="4" type="ORF">BCV70DRAFT_118938</name>
</gene>
<dbReference type="InParanoid" id="A0A317XMZ9"/>
<dbReference type="Pfam" id="PF06916">
    <property type="entry name" value="FAM210A-B_dom"/>
    <property type="match status" value="1"/>
</dbReference>
<feature type="compositionally biased region" description="Low complexity" evidence="1">
    <location>
        <begin position="123"/>
        <end position="150"/>
    </location>
</feature>
<evidence type="ECO:0000259" key="3">
    <source>
        <dbReference type="Pfam" id="PF06916"/>
    </source>
</evidence>
<sequence length="362" mass="39045">MSIITPLAARALSLPLATSSAGMGAVPGTVARGGRVALASFPTSISPGGSGTSTSTSTSTLMSNRLLTSRNGCAGRWSSRSAATEATVAARGRFAWHPSSGLTGRFSAPSIRTLTTCRPVFQSSSPLSSSSASSSSTMPSSSNQQKQQQQQDREKDKDPREEEEEDPDQPNPKASLKERLKFLTRRYGWWALAVYMAASAVDLSLTFAAVHLLGAEHIKTLEARIRAYVGLEPRQDTPDNDNDDDDETAPNKHPPHSASQQKQKKDKFLSDSFWTELVLAYTIHKTLLLPVRVAFTAAVTPSFVKWLVRIGWARANHHVRAKIAAKAAAKAAAAKSSTQHICNFLPTTTAKSDQRGRDDGRE</sequence>
<dbReference type="PANTHER" id="PTHR21377">
    <property type="entry name" value="PROTEIN FAM210B, MITOCHONDRIAL"/>
    <property type="match status" value="1"/>
</dbReference>
<proteinExistence type="predicted"/>
<dbReference type="STRING" id="1882483.A0A317XMZ9"/>
<name>A0A317XMZ9_9BASI</name>
<accession>A0A317XMZ9</accession>
<evidence type="ECO:0000313" key="5">
    <source>
        <dbReference type="Proteomes" id="UP000246740"/>
    </source>
</evidence>
<feature type="signal peptide" evidence="2">
    <location>
        <begin position="1"/>
        <end position="19"/>
    </location>
</feature>
<feature type="compositionally biased region" description="Acidic residues" evidence="1">
    <location>
        <begin position="238"/>
        <end position="248"/>
    </location>
</feature>
<evidence type="ECO:0000313" key="4">
    <source>
        <dbReference type="EMBL" id="PWY99451.1"/>
    </source>
</evidence>
<feature type="chain" id="PRO_5016311624" description="DUF1279 domain-containing protein" evidence="2">
    <location>
        <begin position="20"/>
        <end position="362"/>
    </location>
</feature>
<feature type="region of interest" description="Disordered" evidence="1">
    <location>
        <begin position="122"/>
        <end position="177"/>
    </location>
</feature>
<evidence type="ECO:0000256" key="2">
    <source>
        <dbReference type="SAM" id="SignalP"/>
    </source>
</evidence>
<dbReference type="GO" id="GO:0005739">
    <property type="term" value="C:mitochondrion"/>
    <property type="evidence" value="ECO:0007669"/>
    <property type="project" value="TreeGrafter"/>
</dbReference>
<dbReference type="AlphaFoldDB" id="A0A317XMZ9"/>
<protein>
    <recommendedName>
        <fullName evidence="3">DUF1279 domain-containing protein</fullName>
    </recommendedName>
</protein>
<dbReference type="OrthoDB" id="426386at2759"/>
<evidence type="ECO:0000256" key="1">
    <source>
        <dbReference type="SAM" id="MobiDB-lite"/>
    </source>
</evidence>
<feature type="compositionally biased region" description="Basic and acidic residues" evidence="1">
    <location>
        <begin position="151"/>
        <end position="160"/>
    </location>
</feature>
<organism evidence="4 5">
    <name type="scientific">Testicularia cyperi</name>
    <dbReference type="NCBI Taxonomy" id="1882483"/>
    <lineage>
        <taxon>Eukaryota</taxon>
        <taxon>Fungi</taxon>
        <taxon>Dikarya</taxon>
        <taxon>Basidiomycota</taxon>
        <taxon>Ustilaginomycotina</taxon>
        <taxon>Ustilaginomycetes</taxon>
        <taxon>Ustilaginales</taxon>
        <taxon>Anthracoideaceae</taxon>
        <taxon>Testicularia</taxon>
    </lineage>
</organism>